<keyword evidence="2" id="KW-1185">Reference proteome</keyword>
<dbReference type="PANTHER" id="PTHR21192">
    <property type="entry name" value="NUCLEAR PROTEIN E3-3"/>
    <property type="match status" value="1"/>
</dbReference>
<dbReference type="Gene3D" id="3.40.1230.10">
    <property type="entry name" value="MTH938-like"/>
    <property type="match status" value="1"/>
</dbReference>
<protein>
    <recommendedName>
        <fullName evidence="3">Mth938-like domain-containing protein</fullName>
    </recommendedName>
</protein>
<proteinExistence type="predicted"/>
<dbReference type="SUPFAM" id="SSF64076">
    <property type="entry name" value="MTH938-like"/>
    <property type="match status" value="1"/>
</dbReference>
<dbReference type="RefSeq" id="WP_169255292.1">
    <property type="nucleotide sequence ID" value="NZ_WTVN01000007.1"/>
</dbReference>
<dbReference type="InterPro" id="IPR036748">
    <property type="entry name" value="MTH938-like_sf"/>
</dbReference>
<dbReference type="Pfam" id="PF04430">
    <property type="entry name" value="DUF498"/>
    <property type="match status" value="1"/>
</dbReference>
<organism evidence="1 2">
    <name type="scientific">Aromatoleum toluvorans</name>
    <dbReference type="NCBI Taxonomy" id="92002"/>
    <lineage>
        <taxon>Bacteria</taxon>
        <taxon>Pseudomonadati</taxon>
        <taxon>Pseudomonadota</taxon>
        <taxon>Betaproteobacteria</taxon>
        <taxon>Rhodocyclales</taxon>
        <taxon>Rhodocyclaceae</taxon>
        <taxon>Aromatoleum</taxon>
    </lineage>
</organism>
<reference evidence="1 2" key="1">
    <citation type="submission" date="2019-12" db="EMBL/GenBank/DDBJ databases">
        <title>Comparative genomics gives insights into the taxonomy of the Azoarcus-Aromatoleum group and reveals separate origins of nif in the plant-associated Azoarcus and non-plant-associated Aromatoleum sub-groups.</title>
        <authorList>
            <person name="Lafos M."/>
            <person name="Maluk M."/>
            <person name="Batista M."/>
            <person name="Junghare M."/>
            <person name="Carmona M."/>
            <person name="Faoro H."/>
            <person name="Cruz L.M."/>
            <person name="Battistoni F."/>
            <person name="De Souza E."/>
            <person name="Pedrosa F."/>
            <person name="Chen W.-M."/>
            <person name="Poole P.S."/>
            <person name="Dixon R.A."/>
            <person name="James E.K."/>
        </authorList>
    </citation>
    <scope>NUCLEOTIDE SEQUENCE [LARGE SCALE GENOMIC DNA]</scope>
    <source>
        <strain evidence="1 2">Td21</strain>
    </source>
</reference>
<sequence length="125" mass="13433">MKLNLEQNPDLNVVTGYGTDHLMINKERHDGNVLVAADRIVGGWAPGGFANLSADDFAPVCEMKPEVVLIGTGSRLRFPAPAILRPLIEARIGYEIMDLPAACRTYNILAAEGRSVVAALLFDAA</sequence>
<dbReference type="CDD" id="cd05560">
    <property type="entry name" value="Xcc1710_like"/>
    <property type="match status" value="1"/>
</dbReference>
<dbReference type="Proteomes" id="UP000623795">
    <property type="component" value="Unassembled WGS sequence"/>
</dbReference>
<dbReference type="EMBL" id="WTVN01000007">
    <property type="protein sequence ID" value="NMG43377.1"/>
    <property type="molecule type" value="Genomic_DNA"/>
</dbReference>
<name>A0ABX1PXM4_9RHOO</name>
<comment type="caution">
    <text evidence="1">The sequence shown here is derived from an EMBL/GenBank/DDBJ whole genome shotgun (WGS) entry which is preliminary data.</text>
</comment>
<dbReference type="PANTHER" id="PTHR21192:SF2">
    <property type="entry name" value="NADH DEHYDROGENASE [UBIQUINONE] 1 ALPHA SUBCOMPLEX ASSEMBLY FACTOR 3"/>
    <property type="match status" value="1"/>
</dbReference>
<accession>A0ABX1PXM4</accession>
<gene>
    <name evidence="1" type="ORF">GPA22_06475</name>
</gene>
<evidence type="ECO:0000313" key="1">
    <source>
        <dbReference type="EMBL" id="NMG43377.1"/>
    </source>
</evidence>
<evidence type="ECO:0000313" key="2">
    <source>
        <dbReference type="Proteomes" id="UP000623795"/>
    </source>
</evidence>
<evidence type="ECO:0008006" key="3">
    <source>
        <dbReference type="Google" id="ProtNLM"/>
    </source>
</evidence>
<dbReference type="InterPro" id="IPR007523">
    <property type="entry name" value="NDUFAF3/AAMDC"/>
</dbReference>